<dbReference type="Gene3D" id="3.40.710.10">
    <property type="entry name" value="DD-peptidase/beta-lactamase superfamily"/>
    <property type="match status" value="2"/>
</dbReference>
<dbReference type="Pfam" id="PF17092">
    <property type="entry name" value="PCB_OB"/>
    <property type="match status" value="1"/>
</dbReference>
<comment type="pathway">
    <text evidence="2">Cell wall biogenesis; peptidoglycan biosynthesis.</text>
</comment>
<dbReference type="GO" id="GO:0071555">
    <property type="term" value="P:cell wall organization"/>
    <property type="evidence" value="ECO:0007669"/>
    <property type="project" value="UniProtKB-KW"/>
</dbReference>
<evidence type="ECO:0000256" key="8">
    <source>
        <dbReference type="ARBA" id="ARBA00022519"/>
    </source>
</evidence>
<evidence type="ECO:0000256" key="22">
    <source>
        <dbReference type="ARBA" id="ARBA00023316"/>
    </source>
</evidence>
<accession>A0A1N7JRM7</accession>
<dbReference type="GO" id="GO:0008955">
    <property type="term" value="F:peptidoglycan glycosyltransferase activity"/>
    <property type="evidence" value="ECO:0007669"/>
    <property type="project" value="UniProtKB-EC"/>
</dbReference>
<comment type="catalytic activity">
    <reaction evidence="25">
        <text>[GlcNAc-(1-&gt;4)-Mur2Ac(oyl-L-Ala-gamma-D-Glu-L-Lys-D-Ala-D-Ala)](n)-di-trans,octa-cis-undecaprenyl diphosphate + beta-D-GlcNAc-(1-&gt;4)-Mur2Ac(oyl-L-Ala-gamma-D-Glu-L-Lys-D-Ala-D-Ala)-di-trans,octa-cis-undecaprenyl diphosphate = [GlcNAc-(1-&gt;4)-Mur2Ac(oyl-L-Ala-gamma-D-Glu-L-Lys-D-Ala-D-Ala)](n+1)-di-trans,octa-cis-undecaprenyl diphosphate + di-trans,octa-cis-undecaprenyl diphosphate + H(+)</text>
        <dbReference type="Rhea" id="RHEA:23708"/>
        <dbReference type="Rhea" id="RHEA-COMP:9602"/>
        <dbReference type="Rhea" id="RHEA-COMP:9603"/>
        <dbReference type="ChEBI" id="CHEBI:15378"/>
        <dbReference type="ChEBI" id="CHEBI:58405"/>
        <dbReference type="ChEBI" id="CHEBI:60033"/>
        <dbReference type="ChEBI" id="CHEBI:78435"/>
        <dbReference type="EC" id="2.4.99.28"/>
    </reaction>
</comment>
<evidence type="ECO:0000256" key="5">
    <source>
        <dbReference type="ARBA" id="ARBA00012448"/>
    </source>
</evidence>
<evidence type="ECO:0000256" key="2">
    <source>
        <dbReference type="ARBA" id="ARBA00004752"/>
    </source>
</evidence>
<evidence type="ECO:0000259" key="29">
    <source>
        <dbReference type="Pfam" id="PF00912"/>
    </source>
</evidence>
<keyword evidence="9" id="KW-0121">Carboxypeptidase</keyword>
<evidence type="ECO:0000256" key="25">
    <source>
        <dbReference type="ARBA" id="ARBA00049902"/>
    </source>
</evidence>
<dbReference type="EMBL" id="FTOT01000001">
    <property type="protein sequence ID" value="SIS51931.1"/>
    <property type="molecule type" value="Genomic_DNA"/>
</dbReference>
<dbReference type="InterPro" id="IPR031376">
    <property type="entry name" value="PCB_OB"/>
</dbReference>
<dbReference type="GO" id="GO:0008658">
    <property type="term" value="F:penicillin binding"/>
    <property type="evidence" value="ECO:0007669"/>
    <property type="project" value="InterPro"/>
</dbReference>
<evidence type="ECO:0000256" key="27">
    <source>
        <dbReference type="SAM" id="Phobius"/>
    </source>
</evidence>
<evidence type="ECO:0000256" key="14">
    <source>
        <dbReference type="ARBA" id="ARBA00022801"/>
    </source>
</evidence>
<feature type="domain" description="Penicillin-binding protein transpeptidase" evidence="28">
    <location>
        <begin position="461"/>
        <end position="749"/>
    </location>
</feature>
<evidence type="ECO:0000313" key="32">
    <source>
        <dbReference type="Proteomes" id="UP000186141"/>
    </source>
</evidence>
<evidence type="ECO:0000256" key="7">
    <source>
        <dbReference type="ARBA" id="ARBA00022475"/>
    </source>
</evidence>
<keyword evidence="11" id="KW-0328">Glycosyltransferase</keyword>
<evidence type="ECO:0000259" key="28">
    <source>
        <dbReference type="Pfam" id="PF00905"/>
    </source>
</evidence>
<evidence type="ECO:0000256" key="4">
    <source>
        <dbReference type="ARBA" id="ARBA00007739"/>
    </source>
</evidence>
<keyword evidence="22" id="KW-0961">Cell wall biogenesis/degradation</keyword>
<evidence type="ECO:0000256" key="9">
    <source>
        <dbReference type="ARBA" id="ARBA00022645"/>
    </source>
</evidence>
<dbReference type="FunFam" id="1.10.3810.10:FF:000003">
    <property type="entry name" value="Penicillin-binding protein 1a"/>
    <property type="match status" value="1"/>
</dbReference>
<evidence type="ECO:0000256" key="26">
    <source>
        <dbReference type="ARBA" id="ARBA00060592"/>
    </source>
</evidence>
<dbReference type="Pfam" id="PF00912">
    <property type="entry name" value="Transgly"/>
    <property type="match status" value="1"/>
</dbReference>
<dbReference type="PANTHER" id="PTHR32282:SF27">
    <property type="entry name" value="PENICILLIN-BINDING PROTEIN 1A"/>
    <property type="match status" value="1"/>
</dbReference>
<name>A0A1N7JRM7_9RHOB</name>
<dbReference type="GO" id="GO:0046677">
    <property type="term" value="P:response to antibiotic"/>
    <property type="evidence" value="ECO:0007669"/>
    <property type="project" value="UniProtKB-KW"/>
</dbReference>
<keyword evidence="19 27" id="KW-0472">Membrane</keyword>
<evidence type="ECO:0000256" key="11">
    <source>
        <dbReference type="ARBA" id="ARBA00022676"/>
    </source>
</evidence>
<dbReference type="UniPathway" id="UPA00219"/>
<dbReference type="NCBIfam" id="TIGR02074">
    <property type="entry name" value="PBP_1a_fam"/>
    <property type="match status" value="1"/>
</dbReference>
<evidence type="ECO:0000256" key="20">
    <source>
        <dbReference type="ARBA" id="ARBA00023251"/>
    </source>
</evidence>
<evidence type="ECO:0000256" key="6">
    <source>
        <dbReference type="ARBA" id="ARBA00018638"/>
    </source>
</evidence>
<comment type="subcellular location">
    <subcellularLocation>
        <location evidence="1">Cell inner membrane</location>
        <topology evidence="1">Single-pass type II membrane protein</topology>
    </subcellularLocation>
</comment>
<dbReference type="Proteomes" id="UP000186141">
    <property type="component" value="Unassembled WGS sequence"/>
</dbReference>
<feature type="domain" description="Glycosyl transferase family 51" evidence="29">
    <location>
        <begin position="72"/>
        <end position="247"/>
    </location>
</feature>
<comment type="catalytic activity">
    <reaction evidence="23">
        <text>Preferential cleavage: (Ac)2-L-Lys-D-Ala-|-D-Ala. Also transpeptidation of peptidyl-alanyl moieties that are N-acyl substituents of D-alanine.</text>
        <dbReference type="EC" id="3.4.16.4"/>
    </reaction>
</comment>
<dbReference type="GO" id="GO:0006508">
    <property type="term" value="P:proteolysis"/>
    <property type="evidence" value="ECO:0007669"/>
    <property type="project" value="UniProtKB-KW"/>
</dbReference>
<dbReference type="InterPro" id="IPR050396">
    <property type="entry name" value="Glycosyltr_51/Transpeptidase"/>
</dbReference>
<dbReference type="SUPFAM" id="SSF53955">
    <property type="entry name" value="Lysozyme-like"/>
    <property type="match status" value="1"/>
</dbReference>
<dbReference type="EC" id="2.4.99.28" evidence="24"/>
<keyword evidence="21" id="KW-0511">Multifunctional enzyme</keyword>
<dbReference type="Pfam" id="PF00905">
    <property type="entry name" value="Transpeptidase"/>
    <property type="match status" value="1"/>
</dbReference>
<dbReference type="EC" id="3.4.16.4" evidence="5"/>
<evidence type="ECO:0000256" key="1">
    <source>
        <dbReference type="ARBA" id="ARBA00004249"/>
    </source>
</evidence>
<evidence type="ECO:0000256" key="3">
    <source>
        <dbReference type="ARBA" id="ARBA00007090"/>
    </source>
</evidence>
<dbReference type="GO" id="GO:0005886">
    <property type="term" value="C:plasma membrane"/>
    <property type="evidence" value="ECO:0007669"/>
    <property type="project" value="UniProtKB-SubCell"/>
</dbReference>
<comment type="similarity">
    <text evidence="4">In the N-terminal section; belongs to the glycosyltransferase 51 family.</text>
</comment>
<keyword evidence="8" id="KW-0997">Cell inner membrane</keyword>
<evidence type="ECO:0000256" key="18">
    <source>
        <dbReference type="ARBA" id="ARBA00022989"/>
    </source>
</evidence>
<keyword evidence="14" id="KW-0378">Hydrolase</keyword>
<proteinExistence type="inferred from homology"/>
<evidence type="ECO:0000256" key="10">
    <source>
        <dbReference type="ARBA" id="ARBA00022670"/>
    </source>
</evidence>
<keyword evidence="13 27" id="KW-0812">Transmembrane</keyword>
<evidence type="ECO:0000256" key="19">
    <source>
        <dbReference type="ARBA" id="ARBA00023136"/>
    </source>
</evidence>
<keyword evidence="16" id="KW-0735">Signal-anchor</keyword>
<dbReference type="STRING" id="1086013.SAMN05421774_10115"/>
<dbReference type="GO" id="GO:0009002">
    <property type="term" value="F:serine-type D-Ala-D-Ala carboxypeptidase activity"/>
    <property type="evidence" value="ECO:0007669"/>
    <property type="project" value="UniProtKB-EC"/>
</dbReference>
<keyword evidence="7" id="KW-1003">Cell membrane</keyword>
<gene>
    <name evidence="31" type="ORF">SAMN05421774_10115</name>
</gene>
<evidence type="ECO:0000256" key="12">
    <source>
        <dbReference type="ARBA" id="ARBA00022679"/>
    </source>
</evidence>
<dbReference type="AlphaFoldDB" id="A0A1N7JRM7"/>
<evidence type="ECO:0000256" key="16">
    <source>
        <dbReference type="ARBA" id="ARBA00022968"/>
    </source>
</evidence>
<evidence type="ECO:0000256" key="21">
    <source>
        <dbReference type="ARBA" id="ARBA00023268"/>
    </source>
</evidence>
<sequence length="860" mass="94699">MEMVQAIRGFWRVFRFIGSFFGAIFTFVTLGVLASALMVGGVLWFYARDLPSHESLAQYTPPTISRIYSSEGRIIDEFAHERRLYTPIEDVPAIVKQAFVAAEDQNFYTHKGYDAKGMVAAAVEAVATRGQRVRGASTITQQVMKNFLLGGERTGERKIKEIILATRIEETLSKDKILELYLNEIFLGQNSYGVAAAAQTYFNKPLHDLRLEEAAVLASLPTQPSNFHPVRNRDRLLERRGYVLRRMFEDGYITRSQVDDALASPLSTVQAGDYASFRSAMPPRDYFTDEIRRQLSSSFGEQEFFGGGLTIRATVDPDMQQIAAKALRDGLEKYDRNLGIWRGTRATLDPGLLGDETRWREELARLELPRDIDGWFAAVVLDTEGNTARIGIEGVEGTDHAIPANDVTWARKRLANGRLGNKARVPSDLLDVGDVVLVRAVTNTNGEFQRWSLRQVPEIQGAFMAMDVNTGRVISMQGGFSYQDTVFNRATQAQRQPGSSFKPFVYAAALDNGFSPATIVVDAPIEVNTPQGLWKPKNASNRFYGPTPVRTGIEQSRNLMTVRIAQELGMDTVAAYAERFGVYNRMGAYLANALGAEETTLFKMVAAYAMFANGGERVEPTLVDRVQDRWGRTVYRHDQRECAECRLASLDPGAAPRIVAKRERVMDAITAYQLTSMMEGAIQRGTGRGISVGAPVAGKTGTTNDAKDVWFVGYTSNIVAGCYIGYDQPRSLGSASGGGMCGPVFTEFMREAVKKYGGTRFKVPPGGYWVKVDRFTGTRLPDNAGGENVIAEYFREGQEDLYGFGMMVDGGFAMGSNLPLFAYGETDGSEATTTVTTASGKTRAIPKKADFGTVSSGGLY</sequence>
<comment type="pathway">
    <text evidence="26">Glycan biosynthesis.</text>
</comment>
<feature type="transmembrane region" description="Helical" evidence="27">
    <location>
        <begin position="20"/>
        <end position="46"/>
    </location>
</feature>
<dbReference type="InterPro" id="IPR036950">
    <property type="entry name" value="PBP_transglycosylase"/>
</dbReference>
<dbReference type="InterPro" id="IPR001264">
    <property type="entry name" value="Glyco_trans_51"/>
</dbReference>
<keyword evidence="32" id="KW-1185">Reference proteome</keyword>
<evidence type="ECO:0000256" key="13">
    <source>
        <dbReference type="ARBA" id="ARBA00022692"/>
    </source>
</evidence>
<dbReference type="InterPro" id="IPR023346">
    <property type="entry name" value="Lysozyme-like_dom_sf"/>
</dbReference>
<dbReference type="InterPro" id="IPR001460">
    <property type="entry name" value="PCN-bd_Tpept"/>
</dbReference>
<keyword evidence="10" id="KW-0645">Protease</keyword>
<organism evidence="31 32">
    <name type="scientific">Gemmobacter megaterium</name>
    <dbReference type="NCBI Taxonomy" id="1086013"/>
    <lineage>
        <taxon>Bacteria</taxon>
        <taxon>Pseudomonadati</taxon>
        <taxon>Pseudomonadota</taxon>
        <taxon>Alphaproteobacteria</taxon>
        <taxon>Rhodobacterales</taxon>
        <taxon>Paracoccaceae</taxon>
        <taxon>Gemmobacter</taxon>
    </lineage>
</organism>
<keyword evidence="20" id="KW-0046">Antibiotic resistance</keyword>
<dbReference type="GO" id="GO:0009252">
    <property type="term" value="P:peptidoglycan biosynthetic process"/>
    <property type="evidence" value="ECO:0007669"/>
    <property type="project" value="UniProtKB-UniPathway"/>
</dbReference>
<evidence type="ECO:0000313" key="31">
    <source>
        <dbReference type="EMBL" id="SIS51931.1"/>
    </source>
</evidence>
<dbReference type="InterPro" id="IPR012338">
    <property type="entry name" value="Beta-lactam/transpept-like"/>
</dbReference>
<dbReference type="PANTHER" id="PTHR32282">
    <property type="entry name" value="BINDING PROTEIN TRANSPEPTIDASE, PUTATIVE-RELATED"/>
    <property type="match status" value="1"/>
</dbReference>
<keyword evidence="18 27" id="KW-1133">Transmembrane helix</keyword>
<keyword evidence="17" id="KW-0573">Peptidoglycan synthesis</keyword>
<dbReference type="GO" id="GO:0008360">
    <property type="term" value="P:regulation of cell shape"/>
    <property type="evidence" value="ECO:0007669"/>
    <property type="project" value="UniProtKB-KW"/>
</dbReference>
<evidence type="ECO:0000256" key="23">
    <source>
        <dbReference type="ARBA" id="ARBA00034000"/>
    </source>
</evidence>
<keyword evidence="12" id="KW-0808">Transferase</keyword>
<evidence type="ECO:0000259" key="30">
    <source>
        <dbReference type="Pfam" id="PF17092"/>
    </source>
</evidence>
<keyword evidence="15" id="KW-0133">Cell shape</keyword>
<reference evidence="31 32" key="1">
    <citation type="submission" date="2017-01" db="EMBL/GenBank/DDBJ databases">
        <authorList>
            <person name="Mah S.A."/>
            <person name="Swanson W.J."/>
            <person name="Moy G.W."/>
            <person name="Vacquier V.D."/>
        </authorList>
    </citation>
    <scope>NUCLEOTIDE SEQUENCE [LARGE SCALE GENOMIC DNA]</scope>
    <source>
        <strain evidence="31 32">DSM 26375</strain>
    </source>
</reference>
<dbReference type="Gene3D" id="1.10.3810.10">
    <property type="entry name" value="Biosynthetic peptidoglycan transglycosylase-like"/>
    <property type="match status" value="1"/>
</dbReference>
<dbReference type="SUPFAM" id="SSF56601">
    <property type="entry name" value="beta-lactamase/transpeptidase-like"/>
    <property type="match status" value="1"/>
</dbReference>
<feature type="domain" description="Penicillin-binding protein OB-like" evidence="30">
    <location>
        <begin position="341"/>
        <end position="459"/>
    </location>
</feature>
<evidence type="ECO:0000256" key="24">
    <source>
        <dbReference type="ARBA" id="ARBA00044770"/>
    </source>
</evidence>
<evidence type="ECO:0000256" key="17">
    <source>
        <dbReference type="ARBA" id="ARBA00022984"/>
    </source>
</evidence>
<protein>
    <recommendedName>
        <fullName evidence="6">Penicillin-binding protein 1A</fullName>
        <ecNumber evidence="24">2.4.99.28</ecNumber>
        <ecNumber evidence="5">3.4.16.4</ecNumber>
    </recommendedName>
</protein>
<dbReference type="GO" id="GO:0030288">
    <property type="term" value="C:outer membrane-bounded periplasmic space"/>
    <property type="evidence" value="ECO:0007669"/>
    <property type="project" value="TreeGrafter"/>
</dbReference>
<evidence type="ECO:0000256" key="15">
    <source>
        <dbReference type="ARBA" id="ARBA00022960"/>
    </source>
</evidence>
<comment type="similarity">
    <text evidence="3">In the C-terminal section; belongs to the transpeptidase family.</text>
</comment>